<evidence type="ECO:0000256" key="1">
    <source>
        <dbReference type="SAM" id="SignalP"/>
    </source>
</evidence>
<gene>
    <name evidence="3" type="ORF">Q5H93_16615</name>
</gene>
<feature type="domain" description="Secretion system C-terminal sorting" evidence="2">
    <location>
        <begin position="223"/>
        <end position="287"/>
    </location>
</feature>
<name>A0ABT9BFA0_9BACT</name>
<feature type="chain" id="PRO_5045409083" evidence="1">
    <location>
        <begin position="23"/>
        <end position="294"/>
    </location>
</feature>
<reference evidence="3" key="1">
    <citation type="submission" date="2023-07" db="EMBL/GenBank/DDBJ databases">
        <authorList>
            <person name="Kim M.K."/>
        </authorList>
    </citation>
    <scope>NUCLEOTIDE SEQUENCE</scope>
    <source>
        <strain evidence="3">ASUV-10-1</strain>
    </source>
</reference>
<accession>A0ABT9BFA0</accession>
<sequence>MKLRLLLAAAGGLLGATQASHAQTAAWCPPGATWHYEVQTLGGSFPVTLRYAGDTLVGGHQAQRLRYSDSSMPTKYVRVSNDSLYSWHNGRYVLLYRFDARPGDSWQTYAGHAYGICPQAPVTLTVDNVGTQVIGGRPLRWLSVRVSAPSQGGVLRIYDSIGSINGWHPYAPTCGGTDPDYLYLRSFEAPNWPTVGVGVGTTGQLQVLATAEARAAQASFTAYPNPTTGLLTLEIAAPPAAAQVVVRDLTGRQLRRQALSASRQLDLRGLPSGSYLLTLESAGQPALTRRITVQ</sequence>
<dbReference type="NCBIfam" id="TIGR04183">
    <property type="entry name" value="Por_Secre_tail"/>
    <property type="match status" value="1"/>
</dbReference>
<evidence type="ECO:0000259" key="2">
    <source>
        <dbReference type="Pfam" id="PF18962"/>
    </source>
</evidence>
<keyword evidence="4" id="KW-1185">Reference proteome</keyword>
<evidence type="ECO:0000313" key="4">
    <source>
        <dbReference type="Proteomes" id="UP001176429"/>
    </source>
</evidence>
<dbReference type="Pfam" id="PF18962">
    <property type="entry name" value="Por_Secre_tail"/>
    <property type="match status" value="1"/>
</dbReference>
<dbReference type="InterPro" id="IPR026444">
    <property type="entry name" value="Secre_tail"/>
</dbReference>
<protein>
    <submittedName>
        <fullName evidence="3">T9SS type A sorting domain-containing protein</fullName>
    </submittedName>
</protein>
<organism evidence="3 4">
    <name type="scientific">Hymenobacter aranciens</name>
    <dbReference type="NCBI Taxonomy" id="3063996"/>
    <lineage>
        <taxon>Bacteria</taxon>
        <taxon>Pseudomonadati</taxon>
        <taxon>Bacteroidota</taxon>
        <taxon>Cytophagia</taxon>
        <taxon>Cytophagales</taxon>
        <taxon>Hymenobacteraceae</taxon>
        <taxon>Hymenobacter</taxon>
    </lineage>
</organism>
<feature type="signal peptide" evidence="1">
    <location>
        <begin position="1"/>
        <end position="22"/>
    </location>
</feature>
<dbReference type="EMBL" id="JAUQSY010000011">
    <property type="protein sequence ID" value="MDO7876369.1"/>
    <property type="molecule type" value="Genomic_DNA"/>
</dbReference>
<comment type="caution">
    <text evidence="3">The sequence shown here is derived from an EMBL/GenBank/DDBJ whole genome shotgun (WGS) entry which is preliminary data.</text>
</comment>
<keyword evidence="1" id="KW-0732">Signal</keyword>
<dbReference type="RefSeq" id="WP_305007728.1">
    <property type="nucleotide sequence ID" value="NZ_JAUQSY010000011.1"/>
</dbReference>
<dbReference type="Proteomes" id="UP001176429">
    <property type="component" value="Unassembled WGS sequence"/>
</dbReference>
<evidence type="ECO:0000313" key="3">
    <source>
        <dbReference type="EMBL" id="MDO7876369.1"/>
    </source>
</evidence>
<proteinExistence type="predicted"/>